<feature type="region of interest" description="Disordered" evidence="4">
    <location>
        <begin position="110"/>
        <end position="144"/>
    </location>
</feature>
<dbReference type="Gene3D" id="1.20.920.10">
    <property type="entry name" value="Bromodomain-like"/>
    <property type="match status" value="1"/>
</dbReference>
<name>A0AAV1YBP1_LUPLU</name>
<feature type="compositionally biased region" description="Polar residues" evidence="4">
    <location>
        <begin position="218"/>
        <end position="233"/>
    </location>
</feature>
<proteinExistence type="predicted"/>
<feature type="compositionally biased region" description="Basic and acidic residues" evidence="4">
    <location>
        <begin position="127"/>
        <end position="138"/>
    </location>
</feature>
<keyword evidence="1 2" id="KW-0103">Bromodomain</keyword>
<keyword evidence="7" id="KW-1185">Reference proteome</keyword>
<dbReference type="AlphaFoldDB" id="A0AAV1YBP1"/>
<evidence type="ECO:0000313" key="6">
    <source>
        <dbReference type="EMBL" id="CAL0331414.1"/>
    </source>
</evidence>
<dbReference type="SUPFAM" id="SSF47370">
    <property type="entry name" value="Bromodomain"/>
    <property type="match status" value="1"/>
</dbReference>
<accession>A0AAV1YBP1</accession>
<sequence>MMMKWGSWEELLLGGAVFRHGTQDWTAVAAELRYRTVSPNTYTPEVCEAKHQELLKRYSGSKDWFEELKKEGVAELKRALEQSEKSIGSLESKLESLKTEKNEKKIDCHVDNGLAGPELHVPSQNLKRAESSNKETTKDGLSAGSFTQEIWTNWSPECQVPVVSSEDTEIRPEGSQPTEQEKDSNVDKSEDPIGEGQIGGLKKQRGRRKRKDSDRNINKTSVRQSNVPSSIDVSDNDEKNKNLRKDRMKDIMVILDSILKFKGSSFHHKHDSQKRGRYRKMIRQHMDLDTIRSRISNGTITSIVELFRDLHLLINNALVFYSKSTYQYKNAQLLRDMVKERLKESIKDFSSNVTNADVSITLPVNEPPLKLRTVCPGNRKIIAKEAGGGRNSTSEASQGAKKPSKVNPPLSEVFLPIKKSRGRSKKVARETIGSQRPATPMKRKRRKDDNAEDLVPTQV</sequence>
<dbReference type="InterPro" id="IPR001487">
    <property type="entry name" value="Bromodomain"/>
</dbReference>
<dbReference type="Pfam" id="PF00439">
    <property type="entry name" value="Bromodomain"/>
    <property type="match status" value="1"/>
</dbReference>
<evidence type="ECO:0000259" key="5">
    <source>
        <dbReference type="PROSITE" id="PS50014"/>
    </source>
</evidence>
<dbReference type="PANTHER" id="PTHR37888">
    <property type="entry name" value="DNA-BINDING BROMODOMAIN-CONTAINING PROTEIN"/>
    <property type="match status" value="1"/>
</dbReference>
<feature type="region of interest" description="Disordered" evidence="4">
    <location>
        <begin position="162"/>
        <end position="244"/>
    </location>
</feature>
<comment type="caution">
    <text evidence="6">The sequence shown here is derived from an EMBL/GenBank/DDBJ whole genome shotgun (WGS) entry which is preliminary data.</text>
</comment>
<dbReference type="InterPro" id="IPR036427">
    <property type="entry name" value="Bromodomain-like_sf"/>
</dbReference>
<evidence type="ECO:0000256" key="3">
    <source>
        <dbReference type="SAM" id="Coils"/>
    </source>
</evidence>
<reference evidence="6 7" key="1">
    <citation type="submission" date="2024-03" db="EMBL/GenBank/DDBJ databases">
        <authorList>
            <person name="Martinez-Hernandez J."/>
        </authorList>
    </citation>
    <scope>NUCLEOTIDE SEQUENCE [LARGE SCALE GENOMIC DNA]</scope>
</reference>
<evidence type="ECO:0000256" key="2">
    <source>
        <dbReference type="PROSITE-ProRule" id="PRU00035"/>
    </source>
</evidence>
<organism evidence="6 7">
    <name type="scientific">Lupinus luteus</name>
    <name type="common">European yellow lupine</name>
    <dbReference type="NCBI Taxonomy" id="3873"/>
    <lineage>
        <taxon>Eukaryota</taxon>
        <taxon>Viridiplantae</taxon>
        <taxon>Streptophyta</taxon>
        <taxon>Embryophyta</taxon>
        <taxon>Tracheophyta</taxon>
        <taxon>Spermatophyta</taxon>
        <taxon>Magnoliopsida</taxon>
        <taxon>eudicotyledons</taxon>
        <taxon>Gunneridae</taxon>
        <taxon>Pentapetalae</taxon>
        <taxon>rosids</taxon>
        <taxon>fabids</taxon>
        <taxon>Fabales</taxon>
        <taxon>Fabaceae</taxon>
        <taxon>Papilionoideae</taxon>
        <taxon>50 kb inversion clade</taxon>
        <taxon>genistoids sensu lato</taxon>
        <taxon>core genistoids</taxon>
        <taxon>Genisteae</taxon>
        <taxon>Lupinus</taxon>
    </lineage>
</organism>
<feature type="compositionally biased region" description="Basic and acidic residues" evidence="4">
    <location>
        <begin position="179"/>
        <end position="191"/>
    </location>
</feature>
<feature type="region of interest" description="Disordered" evidence="4">
    <location>
        <begin position="383"/>
        <end position="459"/>
    </location>
</feature>
<gene>
    <name evidence="6" type="ORF">LLUT_LOCUS32474</name>
</gene>
<dbReference type="PROSITE" id="PS50014">
    <property type="entry name" value="BROMODOMAIN_2"/>
    <property type="match status" value="1"/>
</dbReference>
<evidence type="ECO:0000256" key="1">
    <source>
        <dbReference type="ARBA" id="ARBA00023117"/>
    </source>
</evidence>
<feature type="domain" description="Bromo" evidence="5">
    <location>
        <begin position="266"/>
        <end position="328"/>
    </location>
</feature>
<protein>
    <recommendedName>
        <fullName evidence="5">Bromo domain-containing protein</fullName>
    </recommendedName>
</protein>
<dbReference type="SMART" id="SM00297">
    <property type="entry name" value="BROMO"/>
    <property type="match status" value="1"/>
</dbReference>
<keyword evidence="3" id="KW-0175">Coiled coil</keyword>
<feature type="coiled-coil region" evidence="3">
    <location>
        <begin position="73"/>
        <end position="107"/>
    </location>
</feature>
<evidence type="ECO:0000313" key="7">
    <source>
        <dbReference type="Proteomes" id="UP001497480"/>
    </source>
</evidence>
<dbReference type="Proteomes" id="UP001497480">
    <property type="component" value="Unassembled WGS sequence"/>
</dbReference>
<dbReference type="EMBL" id="CAXHTB010000023">
    <property type="protein sequence ID" value="CAL0331414.1"/>
    <property type="molecule type" value="Genomic_DNA"/>
</dbReference>
<dbReference type="PANTHER" id="PTHR37888:SF4">
    <property type="entry name" value="OS07G0565300 PROTEIN"/>
    <property type="match status" value="1"/>
</dbReference>
<dbReference type="CDD" id="cd04369">
    <property type="entry name" value="Bromodomain"/>
    <property type="match status" value="1"/>
</dbReference>
<evidence type="ECO:0000256" key="4">
    <source>
        <dbReference type="SAM" id="MobiDB-lite"/>
    </source>
</evidence>